<protein>
    <submittedName>
        <fullName evidence="1">Uncharacterized protein</fullName>
    </submittedName>
</protein>
<dbReference type="EMBL" id="FNYT01000008">
    <property type="protein sequence ID" value="SEJ11713.1"/>
    <property type="molecule type" value="Genomic_DNA"/>
</dbReference>
<keyword evidence="4" id="KW-1185">Reference proteome</keyword>
<sequence length="39" mass="4804">MVKEFRFMITPQEKDLIKHNNYKHSDLLLLTLYLLLMPR</sequence>
<dbReference type="EMBL" id="FJNB01000011">
    <property type="protein sequence ID" value="CZQ98606.1"/>
    <property type="molecule type" value="Genomic_DNA"/>
</dbReference>
<dbReference type="Proteomes" id="UP000076878">
    <property type="component" value="Unassembled WGS sequence"/>
</dbReference>
<reference evidence="2 4" key="2">
    <citation type="submission" date="2016-10" db="EMBL/GenBank/DDBJ databases">
        <authorList>
            <person name="Varghese N."/>
            <person name="Submissions S."/>
        </authorList>
    </citation>
    <scope>NUCLEOTIDE SEQUENCE [LARGE SCALE GENOMIC DNA]</scope>
    <source>
        <strain evidence="2 4">DSM 22150</strain>
    </source>
</reference>
<gene>
    <name evidence="2" type="ORF">SAMN05216375_1086</name>
    <name evidence="1" type="ORF">TR210_1568</name>
</gene>
<name>A0A143YW47_9LACT</name>
<reference evidence="1 3" key="1">
    <citation type="submission" date="2016-02" db="EMBL/GenBank/DDBJ databases">
        <authorList>
            <person name="Wen L."/>
            <person name="He K."/>
            <person name="Yang H."/>
        </authorList>
    </citation>
    <scope>NUCLEOTIDE SEQUENCE [LARGE SCALE GENOMIC DNA]</scope>
    <source>
        <strain evidence="1">Trichococcus_R210</strain>
    </source>
</reference>
<dbReference type="AlphaFoldDB" id="A0A143YW47"/>
<evidence type="ECO:0000313" key="2">
    <source>
        <dbReference type="EMBL" id="SEJ11713.1"/>
    </source>
</evidence>
<evidence type="ECO:0000313" key="3">
    <source>
        <dbReference type="Proteomes" id="UP000076878"/>
    </source>
</evidence>
<accession>A0A143YW47</accession>
<proteinExistence type="predicted"/>
<evidence type="ECO:0000313" key="1">
    <source>
        <dbReference type="EMBL" id="CZQ98606.1"/>
    </source>
</evidence>
<organism evidence="1 3">
    <name type="scientific">Trichococcus ilyis</name>
    <dbReference type="NCBI Taxonomy" id="640938"/>
    <lineage>
        <taxon>Bacteria</taxon>
        <taxon>Bacillati</taxon>
        <taxon>Bacillota</taxon>
        <taxon>Bacilli</taxon>
        <taxon>Lactobacillales</taxon>
        <taxon>Carnobacteriaceae</taxon>
        <taxon>Trichococcus</taxon>
    </lineage>
</organism>
<evidence type="ECO:0000313" key="4">
    <source>
        <dbReference type="Proteomes" id="UP000199280"/>
    </source>
</evidence>
<dbReference type="Proteomes" id="UP000199280">
    <property type="component" value="Unassembled WGS sequence"/>
</dbReference>